<dbReference type="SMR" id="A0A3G5EA96"/>
<dbReference type="SUPFAM" id="SSF50475">
    <property type="entry name" value="FMN-binding split barrel"/>
    <property type="match status" value="1"/>
</dbReference>
<sequence>MFVPAMYREPDVRWTVELMRRNPLALLMTNGDGAEGPYATHLPVIPDRLPAEGSADLAGATLLGHMNRANPQWKALRSGTPAVLSFAGPHAYVSPTLYPFTPSAPTWNYTAAQLRGVIDTIDSDEETLSVVRSTVRVLEGDFGRDWDMTGSIGHFRRILPGVGAFRFTVTRAEAIFKLSQEQSAETRDRVCRHFAREGAGRQREVAEYMNRLTEGEL</sequence>
<reference evidence="1" key="1">
    <citation type="submission" date="2018-02" db="EMBL/GenBank/DDBJ databases">
        <authorList>
            <person name="Zhang L."/>
        </authorList>
    </citation>
    <scope>NUCLEOTIDE SEQUENCE</scope>
    <source>
        <strain evidence="1">XM-4-3</strain>
    </source>
</reference>
<dbReference type="EMBL" id="MH005229">
    <property type="protein sequence ID" value="AYW35139.1"/>
    <property type="molecule type" value="Genomic_DNA"/>
</dbReference>
<dbReference type="Gene3D" id="2.30.110.10">
    <property type="entry name" value="Electron Transport, Fmn-binding Protein, Chain A"/>
    <property type="match status" value="1"/>
</dbReference>
<dbReference type="PANTHER" id="PTHR35802">
    <property type="entry name" value="PROTEASE SYNTHASE AND SPORULATION PROTEIN PAI 2"/>
    <property type="match status" value="1"/>
</dbReference>
<dbReference type="Pfam" id="PF04299">
    <property type="entry name" value="FMN_bind_2"/>
    <property type="match status" value="1"/>
</dbReference>
<organism evidence="1">
    <name type="scientific">Actinomadura sp. XM-4-3</name>
    <dbReference type="NCBI Taxonomy" id="1430130"/>
    <lineage>
        <taxon>Bacteria</taxon>
        <taxon>Bacillati</taxon>
        <taxon>Actinomycetota</taxon>
        <taxon>Actinomycetes</taxon>
        <taxon>Streptosporangiales</taxon>
        <taxon>Thermomonosporaceae</taxon>
        <taxon>Actinomadura</taxon>
    </lineage>
</organism>
<name>A0A3G5EA96_9ACTN</name>
<accession>A0A3G5EA96</accession>
<proteinExistence type="predicted"/>
<dbReference type="InterPro" id="IPR012349">
    <property type="entry name" value="Split_barrel_FMN-bd"/>
</dbReference>
<dbReference type="PANTHER" id="PTHR35802:SF1">
    <property type="entry name" value="PROTEASE SYNTHASE AND SPORULATION PROTEIN PAI 2"/>
    <property type="match status" value="1"/>
</dbReference>
<evidence type="ECO:0000313" key="1">
    <source>
        <dbReference type="EMBL" id="AYW35139.1"/>
    </source>
</evidence>
<dbReference type="AlphaFoldDB" id="A0A3G5EA96"/>
<protein>
    <submittedName>
        <fullName evidence="1">VerC</fullName>
    </submittedName>
</protein>
<dbReference type="InterPro" id="IPR007396">
    <property type="entry name" value="TR_PAI2-type"/>
</dbReference>
<dbReference type="PIRSF" id="PIRSF010372">
    <property type="entry name" value="PaiB"/>
    <property type="match status" value="1"/>
</dbReference>
<gene>
    <name evidence="1" type="primary">verC</name>
</gene>